<feature type="chain" id="PRO_5013985100" description="Hydrophobin" evidence="6">
    <location>
        <begin position="24"/>
        <end position="127"/>
    </location>
</feature>
<evidence type="ECO:0000313" key="7">
    <source>
        <dbReference type="EMBL" id="CCA74797.1"/>
    </source>
</evidence>
<dbReference type="OrthoDB" id="4225815at2759"/>
<dbReference type="AlphaFoldDB" id="G4TU04"/>
<dbReference type="CDD" id="cd23507">
    <property type="entry name" value="hydrophobin_I"/>
    <property type="match status" value="1"/>
</dbReference>
<keyword evidence="3 6" id="KW-0134">Cell wall</keyword>
<accession>G4TU04</accession>
<dbReference type="STRING" id="1109443.G4TU04"/>
<evidence type="ECO:0000256" key="3">
    <source>
        <dbReference type="ARBA" id="ARBA00022512"/>
    </source>
</evidence>
<keyword evidence="5 6" id="KW-1015">Disulfide bond</keyword>
<comment type="caution">
    <text evidence="7">The sequence shown here is derived from an EMBL/GenBank/DDBJ whole genome shotgun (WGS) entry which is preliminary data.</text>
</comment>
<dbReference type="SMART" id="SM00075">
    <property type="entry name" value="HYDRO"/>
    <property type="match status" value="1"/>
</dbReference>
<comment type="subcellular location">
    <subcellularLocation>
        <location evidence="1 6">Secreted</location>
        <location evidence="1 6">Cell wall</location>
    </subcellularLocation>
</comment>
<keyword evidence="8" id="KW-1185">Reference proteome</keyword>
<gene>
    <name evidence="7" type="ORF">PIIN_08766</name>
</gene>
<sequence length="127" mass="12963">MFFTRYLASFFVVAVAGIASVNASPIAEPNNLVERTNPPPPPPPSGGCNVGTAQCCQTTYSSGDQIASTLGGLLGIAIPVDNLFVGVQCSPIVNILGGSDTCNTQAVCCNNNNFNGLINIGCSPISL</sequence>
<dbReference type="OMA" id="CSPINAG"/>
<protein>
    <recommendedName>
        <fullName evidence="6">Hydrophobin</fullName>
    </recommendedName>
</protein>
<name>G4TU04_SERID</name>
<organism evidence="7 8">
    <name type="scientific">Serendipita indica (strain DSM 11827)</name>
    <name type="common">Root endophyte fungus</name>
    <name type="synonym">Piriformospora indica</name>
    <dbReference type="NCBI Taxonomy" id="1109443"/>
    <lineage>
        <taxon>Eukaryota</taxon>
        <taxon>Fungi</taxon>
        <taxon>Dikarya</taxon>
        <taxon>Basidiomycota</taxon>
        <taxon>Agaricomycotina</taxon>
        <taxon>Agaricomycetes</taxon>
        <taxon>Sebacinales</taxon>
        <taxon>Serendipitaceae</taxon>
        <taxon>Serendipita</taxon>
    </lineage>
</organism>
<evidence type="ECO:0000256" key="1">
    <source>
        <dbReference type="ARBA" id="ARBA00004191"/>
    </source>
</evidence>
<evidence type="ECO:0000256" key="6">
    <source>
        <dbReference type="RuleBase" id="RU365009"/>
    </source>
</evidence>
<dbReference type="GO" id="GO:0009277">
    <property type="term" value="C:fungal-type cell wall"/>
    <property type="evidence" value="ECO:0007669"/>
    <property type="project" value="InterPro"/>
</dbReference>
<reference evidence="7 8" key="1">
    <citation type="journal article" date="2011" name="PLoS Pathog.">
        <title>Endophytic Life Strategies Decoded by Genome and Transcriptome Analyses of the Mutualistic Root Symbiont Piriformospora indica.</title>
        <authorList>
            <person name="Zuccaro A."/>
            <person name="Lahrmann U."/>
            <person name="Guldener U."/>
            <person name="Langen G."/>
            <person name="Pfiffi S."/>
            <person name="Biedenkopf D."/>
            <person name="Wong P."/>
            <person name="Samans B."/>
            <person name="Grimm C."/>
            <person name="Basiewicz M."/>
            <person name="Murat C."/>
            <person name="Martin F."/>
            <person name="Kogel K.H."/>
        </authorList>
    </citation>
    <scope>NUCLEOTIDE SEQUENCE [LARGE SCALE GENOMIC DNA]</scope>
    <source>
        <strain evidence="7 8">DSM 11827</strain>
    </source>
</reference>
<comment type="similarity">
    <text evidence="2 6">Belongs to the fungal hydrophobin family.</text>
</comment>
<keyword evidence="6" id="KW-0732">Signal</keyword>
<dbReference type="InterPro" id="IPR001338">
    <property type="entry name" value="Class_I_Hydrophobin"/>
</dbReference>
<feature type="signal peptide" evidence="6">
    <location>
        <begin position="1"/>
        <end position="23"/>
    </location>
</feature>
<dbReference type="GO" id="GO:0005199">
    <property type="term" value="F:structural constituent of cell wall"/>
    <property type="evidence" value="ECO:0007669"/>
    <property type="project" value="InterPro"/>
</dbReference>
<dbReference type="Pfam" id="PF01185">
    <property type="entry name" value="Hydrophobin"/>
    <property type="match status" value="1"/>
</dbReference>
<evidence type="ECO:0000256" key="4">
    <source>
        <dbReference type="ARBA" id="ARBA00022525"/>
    </source>
</evidence>
<dbReference type="eggNOG" id="ENOG502ST8F">
    <property type="taxonomic scope" value="Eukaryota"/>
</dbReference>
<dbReference type="HOGENOM" id="CLU_105134_1_2_1"/>
<evidence type="ECO:0000313" key="8">
    <source>
        <dbReference type="Proteomes" id="UP000007148"/>
    </source>
</evidence>
<proteinExistence type="inferred from homology"/>
<evidence type="ECO:0000256" key="2">
    <source>
        <dbReference type="ARBA" id="ARBA00010446"/>
    </source>
</evidence>
<keyword evidence="4 6" id="KW-0964">Secreted</keyword>
<dbReference type="Proteomes" id="UP000007148">
    <property type="component" value="Unassembled WGS sequence"/>
</dbReference>
<dbReference type="EMBL" id="CAFZ01000356">
    <property type="protein sequence ID" value="CCA74797.1"/>
    <property type="molecule type" value="Genomic_DNA"/>
</dbReference>
<dbReference type="InParanoid" id="G4TU04"/>
<evidence type="ECO:0000256" key="5">
    <source>
        <dbReference type="ARBA" id="ARBA00023157"/>
    </source>
</evidence>